<evidence type="ECO:0000256" key="5">
    <source>
        <dbReference type="ARBA" id="ARBA00030918"/>
    </source>
</evidence>
<evidence type="ECO:0000313" key="7">
    <source>
        <dbReference type="EMBL" id="RRD89668.1"/>
    </source>
</evidence>
<dbReference type="CDD" id="cd14485">
    <property type="entry name" value="mltA_like_LT_A"/>
    <property type="match status" value="1"/>
</dbReference>
<comment type="caution">
    <text evidence="7">The sequence shown here is derived from an EMBL/GenBank/DDBJ whole genome shotgun (WGS) entry which is preliminary data.</text>
</comment>
<dbReference type="STRING" id="1121352.GCA_000620925_01102"/>
<dbReference type="EMBL" id="RQYC01000012">
    <property type="protein sequence ID" value="RRD89668.1"/>
    <property type="molecule type" value="Genomic_DNA"/>
</dbReference>
<dbReference type="PANTHER" id="PTHR30124:SF0">
    <property type="entry name" value="MEMBRANE-BOUND LYTIC MUREIN TRANSGLYCOSYLASE A"/>
    <property type="match status" value="1"/>
</dbReference>
<dbReference type="GO" id="GO:0009254">
    <property type="term" value="P:peptidoglycan turnover"/>
    <property type="evidence" value="ECO:0007669"/>
    <property type="project" value="InterPro"/>
</dbReference>
<dbReference type="GO" id="GO:0008933">
    <property type="term" value="F:peptidoglycan lytic transglycosylase activity"/>
    <property type="evidence" value="ECO:0007669"/>
    <property type="project" value="TreeGrafter"/>
</dbReference>
<dbReference type="Pfam" id="PF06725">
    <property type="entry name" value="3D"/>
    <property type="match status" value="1"/>
</dbReference>
<organism evidence="7 8">
    <name type="scientific">Conchiformibius steedae</name>
    <dbReference type="NCBI Taxonomy" id="153493"/>
    <lineage>
        <taxon>Bacteria</taxon>
        <taxon>Pseudomonadati</taxon>
        <taxon>Pseudomonadota</taxon>
        <taxon>Betaproteobacteria</taxon>
        <taxon>Neisseriales</taxon>
        <taxon>Neisseriaceae</taxon>
        <taxon>Conchiformibius</taxon>
    </lineage>
</organism>
<evidence type="ECO:0000259" key="6">
    <source>
        <dbReference type="SMART" id="SM00925"/>
    </source>
</evidence>
<dbReference type="CDD" id="cd14668">
    <property type="entry name" value="mlta_B"/>
    <property type="match status" value="1"/>
</dbReference>
<keyword evidence="3" id="KW-0456">Lyase</keyword>
<protein>
    <recommendedName>
        <fullName evidence="2">peptidoglycan lytic exotransglycosylase</fullName>
        <ecNumber evidence="2">4.2.2.n1</ecNumber>
    </recommendedName>
    <alternativeName>
        <fullName evidence="5">Murein hydrolase A</fullName>
    </alternativeName>
</protein>
<dbReference type="InterPro" id="IPR036908">
    <property type="entry name" value="RlpA-like_sf"/>
</dbReference>
<proteinExistence type="predicted"/>
<evidence type="ECO:0000256" key="2">
    <source>
        <dbReference type="ARBA" id="ARBA00012587"/>
    </source>
</evidence>
<dbReference type="OrthoDB" id="9783686at2"/>
<dbReference type="PIRSF" id="PIRSF019422">
    <property type="entry name" value="MltA"/>
    <property type="match status" value="1"/>
</dbReference>
<evidence type="ECO:0000256" key="1">
    <source>
        <dbReference type="ARBA" id="ARBA00001420"/>
    </source>
</evidence>
<keyword evidence="4" id="KW-0961">Cell wall biogenesis/degradation</keyword>
<dbReference type="GO" id="GO:0009253">
    <property type="term" value="P:peptidoglycan catabolic process"/>
    <property type="evidence" value="ECO:0007669"/>
    <property type="project" value="TreeGrafter"/>
</dbReference>
<evidence type="ECO:0000256" key="4">
    <source>
        <dbReference type="ARBA" id="ARBA00023316"/>
    </source>
</evidence>
<evidence type="ECO:0000256" key="3">
    <source>
        <dbReference type="ARBA" id="ARBA00023239"/>
    </source>
</evidence>
<dbReference type="InterPro" id="IPR026044">
    <property type="entry name" value="MltA"/>
</dbReference>
<dbReference type="InterPro" id="IPR005300">
    <property type="entry name" value="MltA_B"/>
</dbReference>
<dbReference type="PANTHER" id="PTHR30124">
    <property type="entry name" value="MEMBRANE-BOUND LYTIC MUREIN TRANSGLYCOSYLASE A"/>
    <property type="match status" value="1"/>
</dbReference>
<dbReference type="SUPFAM" id="SSF50685">
    <property type="entry name" value="Barwin-like endoglucanases"/>
    <property type="match status" value="1"/>
</dbReference>
<accession>A0A3P2A418</accession>
<gene>
    <name evidence="7" type="ORF">EII21_07910</name>
</gene>
<evidence type="ECO:0000313" key="8">
    <source>
        <dbReference type="Proteomes" id="UP000269923"/>
    </source>
</evidence>
<dbReference type="AlphaFoldDB" id="A0A3P2A418"/>
<dbReference type="Gene3D" id="2.40.50.270">
    <property type="entry name" value="transglycosylase MltA"/>
    <property type="match status" value="1"/>
</dbReference>
<sequence length="435" mass="46692">MNQKSLWRYACWGAAAAVLSGCFWGGGISRPDTGGGTVAPPVGTAPPEGFVRQGAGGATFRVVSYQHLPEWHGQPFAASLDAFRKSCMKLASRAEWAGVCRQAAATPPDHRAAKAFFERYFTAWQVSQGGKTQGLFTGYYEPVLGGDVRPTARSRFPIYGVPADFVSVPLPPSLKGSRATVRVNPTAPNTGAIMANGAYTADLSKFSPVTNTTHLKGRFEGNRFVPYFTRHQINGGALDGRAPILGYADDPVELFFLHIQGSGRVRTPNGRFLRLGYADKNAHSYVSIGKYMADRGYLPLSQTSMQNIKSWLAANPSRLAEVLGQNPSYVFFRPLEGAPHEGPIGALGVPLSGGFSGAVDRQFITLGAPIFIATTHPDTRQGLNRLIVAQDTGGAIKGAVRVDFFWGYGDAAGQTAGKMKYPGYVWQLLPNGVMP</sequence>
<dbReference type="PROSITE" id="PS51257">
    <property type="entry name" value="PROKAR_LIPOPROTEIN"/>
    <property type="match status" value="1"/>
</dbReference>
<keyword evidence="8" id="KW-1185">Reference proteome</keyword>
<dbReference type="SMART" id="SM00925">
    <property type="entry name" value="MltA"/>
    <property type="match status" value="1"/>
</dbReference>
<dbReference type="GO" id="GO:0071555">
    <property type="term" value="P:cell wall organization"/>
    <property type="evidence" value="ECO:0007669"/>
    <property type="project" value="UniProtKB-KW"/>
</dbReference>
<dbReference type="GO" id="GO:0004553">
    <property type="term" value="F:hydrolase activity, hydrolyzing O-glycosyl compounds"/>
    <property type="evidence" value="ECO:0007669"/>
    <property type="project" value="InterPro"/>
</dbReference>
<dbReference type="Proteomes" id="UP000269923">
    <property type="component" value="Unassembled WGS sequence"/>
</dbReference>
<dbReference type="Pfam" id="PF03562">
    <property type="entry name" value="MltA"/>
    <property type="match status" value="2"/>
</dbReference>
<dbReference type="Gene3D" id="2.40.240.50">
    <property type="entry name" value="Barwin-like endoglucanases"/>
    <property type="match status" value="1"/>
</dbReference>
<name>A0A3P2A418_9NEIS</name>
<feature type="domain" description="Lytic transglycosylase MltA" evidence="6">
    <location>
        <begin position="143"/>
        <end position="333"/>
    </location>
</feature>
<dbReference type="GO" id="GO:0019867">
    <property type="term" value="C:outer membrane"/>
    <property type="evidence" value="ECO:0007669"/>
    <property type="project" value="InterPro"/>
</dbReference>
<dbReference type="RefSeq" id="WP_124795398.1">
    <property type="nucleotide sequence ID" value="NZ_RQYC01000012.1"/>
</dbReference>
<comment type="catalytic activity">
    <reaction evidence="1">
        <text>Exolytic cleavage of the (1-&gt;4)-beta-glycosidic linkage between N-acetylmuramic acid (MurNAc) and N-acetylglucosamine (GlcNAc) residues in peptidoglycan, from either the reducing or the non-reducing ends of the peptidoglycan chains, with concomitant formation of a 1,6-anhydrobond in the MurNAc residue.</text>
        <dbReference type="EC" id="4.2.2.n1"/>
    </reaction>
</comment>
<dbReference type="Gene3D" id="2.40.40.10">
    <property type="entry name" value="RlpA-like domain"/>
    <property type="match status" value="1"/>
</dbReference>
<reference evidence="7 8" key="1">
    <citation type="submission" date="2018-11" db="EMBL/GenBank/DDBJ databases">
        <title>Genomes From Bacteria Associated with the Canine Oral Cavity: a Test Case for Automated Genome-Based Taxonomic Assignment.</title>
        <authorList>
            <person name="Coil D.A."/>
            <person name="Jospin G."/>
            <person name="Darling A.E."/>
            <person name="Wallis C."/>
            <person name="Davis I.J."/>
            <person name="Harris S."/>
            <person name="Eisen J.A."/>
            <person name="Holcombe L.J."/>
            <person name="O'Flynn C."/>
        </authorList>
    </citation>
    <scope>NUCLEOTIDE SEQUENCE [LARGE SCALE GENOMIC DNA]</scope>
    <source>
        <strain evidence="7 8">COT-280</strain>
    </source>
</reference>
<dbReference type="InterPro" id="IPR010611">
    <property type="entry name" value="3D_dom"/>
</dbReference>
<dbReference type="EC" id="4.2.2.n1" evidence="2"/>